<reference evidence="2" key="2">
    <citation type="submission" date="2018-10" db="EMBL/GenBank/DDBJ databases">
        <title>Effector identification in a new, highly contiguous assembly of the strawberry crown rot pathogen Phytophthora cactorum.</title>
        <authorList>
            <person name="Armitage A.D."/>
            <person name="Nellist C.F."/>
            <person name="Bates H."/>
            <person name="Vickerstaff R.J."/>
            <person name="Harrison R.J."/>
        </authorList>
    </citation>
    <scope>NUCLEOTIDE SEQUENCE</scope>
    <source>
        <strain evidence="2">4040</strain>
        <strain evidence="3">P415</strain>
        <strain evidence="4">P421</strain>
    </source>
</reference>
<keyword evidence="6" id="KW-1185">Reference proteome</keyword>
<dbReference type="Proteomes" id="UP000736787">
    <property type="component" value="Unassembled WGS sequence"/>
</dbReference>
<accession>A0A329SRT1</accession>
<dbReference type="EMBL" id="RCMV01000935">
    <property type="protein sequence ID" value="KAG3211611.1"/>
    <property type="molecule type" value="Genomic_DNA"/>
</dbReference>
<evidence type="ECO:0000313" key="2">
    <source>
        <dbReference type="EMBL" id="KAG2906964.1"/>
    </source>
</evidence>
<gene>
    <name evidence="5" type="ORF">PC110_g4500</name>
    <name evidence="2" type="ORF">PC117_g20348</name>
    <name evidence="3" type="ORF">PC118_g18476</name>
    <name evidence="4" type="ORF">PC129_g17416</name>
</gene>
<feature type="compositionally biased region" description="Basic and acidic residues" evidence="1">
    <location>
        <begin position="136"/>
        <end position="152"/>
    </location>
</feature>
<dbReference type="Proteomes" id="UP000251314">
    <property type="component" value="Unassembled WGS sequence"/>
</dbReference>
<evidence type="ECO:0000313" key="3">
    <source>
        <dbReference type="EMBL" id="KAG2967614.1"/>
    </source>
</evidence>
<proteinExistence type="predicted"/>
<dbReference type="EMBL" id="MJFZ01000070">
    <property type="protein sequence ID" value="RAW39275.1"/>
    <property type="molecule type" value="Genomic_DNA"/>
</dbReference>
<comment type="caution">
    <text evidence="5">The sequence shown here is derived from an EMBL/GenBank/DDBJ whole genome shotgun (WGS) entry which is preliminary data.</text>
</comment>
<evidence type="ECO:0000313" key="6">
    <source>
        <dbReference type="Proteomes" id="UP000251314"/>
    </source>
</evidence>
<dbReference type="AlphaFoldDB" id="A0A329SRT1"/>
<dbReference type="EMBL" id="RCMK01000941">
    <property type="protein sequence ID" value="KAG2906964.1"/>
    <property type="molecule type" value="Genomic_DNA"/>
</dbReference>
<evidence type="ECO:0000313" key="5">
    <source>
        <dbReference type="EMBL" id="RAW39275.1"/>
    </source>
</evidence>
<sequence>MLRADRQMRRVVCMHGPGRRIVDFAVVQLGGHVAKYEDACREADRTDTWLHQAVLEDIQEQRERHRKIHEEQRELARRLSPAPAVTESAARSLQQGNALDHGQTAVARHQARQAPGFGLCSHVQLEAGETTSDLSSDERVAREASDGEEKGEVPSGESGGELKAKAPCDSEATDASGEARPFLAATAAPRRSVGWRVANAYRGGCRDEWRIGYWWKWWHGEQWCT</sequence>
<name>A0A329SRT1_9STRA</name>
<dbReference type="VEuPathDB" id="FungiDB:PC110_g4500"/>
<feature type="region of interest" description="Disordered" evidence="1">
    <location>
        <begin position="74"/>
        <end position="109"/>
    </location>
</feature>
<dbReference type="EMBL" id="RCML01000920">
    <property type="protein sequence ID" value="KAG2967614.1"/>
    <property type="molecule type" value="Genomic_DNA"/>
</dbReference>
<dbReference type="Proteomes" id="UP000697107">
    <property type="component" value="Unassembled WGS sequence"/>
</dbReference>
<organism evidence="5 6">
    <name type="scientific">Phytophthora cactorum</name>
    <dbReference type="NCBI Taxonomy" id="29920"/>
    <lineage>
        <taxon>Eukaryota</taxon>
        <taxon>Sar</taxon>
        <taxon>Stramenopiles</taxon>
        <taxon>Oomycota</taxon>
        <taxon>Peronosporomycetes</taxon>
        <taxon>Peronosporales</taxon>
        <taxon>Peronosporaceae</taxon>
        <taxon>Phytophthora</taxon>
    </lineage>
</organism>
<evidence type="ECO:0000313" key="4">
    <source>
        <dbReference type="EMBL" id="KAG3211611.1"/>
    </source>
</evidence>
<feature type="region of interest" description="Disordered" evidence="1">
    <location>
        <begin position="128"/>
        <end position="177"/>
    </location>
</feature>
<protein>
    <submittedName>
        <fullName evidence="5">Uncharacterized protein</fullName>
    </submittedName>
</protein>
<dbReference type="Proteomes" id="UP000760860">
    <property type="component" value="Unassembled WGS sequence"/>
</dbReference>
<evidence type="ECO:0000256" key="1">
    <source>
        <dbReference type="SAM" id="MobiDB-lite"/>
    </source>
</evidence>
<dbReference type="OrthoDB" id="10392942at2759"/>
<reference evidence="5 6" key="1">
    <citation type="submission" date="2018-01" db="EMBL/GenBank/DDBJ databases">
        <title>Draft genome of the strawberry crown rot pathogen Phytophthora cactorum.</title>
        <authorList>
            <person name="Armitage A.D."/>
            <person name="Lysoe E."/>
            <person name="Nellist C.F."/>
            <person name="Harrison R.J."/>
            <person name="Brurberg M.B."/>
        </authorList>
    </citation>
    <scope>NUCLEOTIDE SEQUENCE [LARGE SCALE GENOMIC DNA]</scope>
    <source>
        <strain evidence="5 6">10300</strain>
    </source>
</reference>